<reference evidence="13 14" key="1">
    <citation type="submission" date="2023-03" db="EMBL/GenBank/DDBJ databases">
        <title>Bacillus Genome Sequencing.</title>
        <authorList>
            <person name="Dunlap C."/>
        </authorList>
    </citation>
    <scope>NUCLEOTIDE SEQUENCE [LARGE SCALE GENOMIC DNA]</scope>
    <source>
        <strain evidence="13 14">B-59205</strain>
    </source>
</reference>
<evidence type="ECO:0000259" key="12">
    <source>
        <dbReference type="PROSITE" id="PS51094"/>
    </source>
</evidence>
<evidence type="ECO:0000313" key="14">
    <source>
        <dbReference type="Proteomes" id="UP001344888"/>
    </source>
</evidence>
<protein>
    <recommendedName>
        <fullName evidence="2">Mannitol-specific phosphotransferase enzyme IIA component</fullName>
    </recommendedName>
    <alternativeName>
        <fullName evidence="10">EIIA</fullName>
    </alternativeName>
    <alternativeName>
        <fullName evidence="11">EIII</fullName>
    </alternativeName>
    <alternativeName>
        <fullName evidence="9">PTS system mannitol-specific EIIA component</fullName>
    </alternativeName>
</protein>
<evidence type="ECO:0000256" key="11">
    <source>
        <dbReference type="ARBA" id="ARBA00030962"/>
    </source>
</evidence>
<dbReference type="PROSITE" id="PS00372">
    <property type="entry name" value="PTS_EIIA_TYPE_2_HIS"/>
    <property type="match status" value="1"/>
</dbReference>
<evidence type="ECO:0000256" key="8">
    <source>
        <dbReference type="ARBA" id="ARBA00022777"/>
    </source>
</evidence>
<dbReference type="PANTHER" id="PTHR30181:SF2">
    <property type="entry name" value="PTS SYSTEM MANNITOL-SPECIFIC EIICBA COMPONENT"/>
    <property type="match status" value="1"/>
</dbReference>
<gene>
    <name evidence="13" type="ORF">P9B03_03330</name>
</gene>
<name>A0AAW9NSS8_9BACL</name>
<sequence>MNMSILVKENIRFNGQAKTKEEAIREVGNVLVEQGYVGATYVEKMLEREALTSTFMGNMLAIPHGTEEAKAAIMTSGLAVMVYANPIDWNGEAVRLVIGIAGAGGEHLELLSQIAIVCAEEENVERILNASSADEVLQTFAEGNE</sequence>
<dbReference type="GO" id="GO:0005886">
    <property type="term" value="C:plasma membrane"/>
    <property type="evidence" value="ECO:0007669"/>
    <property type="project" value="TreeGrafter"/>
</dbReference>
<dbReference type="GO" id="GO:0090563">
    <property type="term" value="F:protein-phosphocysteine-sugar phosphotransferase activity"/>
    <property type="evidence" value="ECO:0007669"/>
    <property type="project" value="TreeGrafter"/>
</dbReference>
<dbReference type="PANTHER" id="PTHR30181">
    <property type="entry name" value="MANNITOL PERMEASE IIC COMPONENT"/>
    <property type="match status" value="1"/>
</dbReference>
<keyword evidence="4" id="KW-0597">Phosphoprotein</keyword>
<keyword evidence="14" id="KW-1185">Reference proteome</keyword>
<evidence type="ECO:0000313" key="13">
    <source>
        <dbReference type="EMBL" id="MEC1177505.1"/>
    </source>
</evidence>
<feature type="domain" description="PTS EIIA type-2" evidence="12">
    <location>
        <begin position="4"/>
        <end position="143"/>
    </location>
</feature>
<dbReference type="InterPro" id="IPR016152">
    <property type="entry name" value="PTrfase/Anion_transptr"/>
</dbReference>
<dbReference type="GO" id="GO:0009401">
    <property type="term" value="P:phosphoenolpyruvate-dependent sugar phosphotransferase system"/>
    <property type="evidence" value="ECO:0007669"/>
    <property type="project" value="UniProtKB-KW"/>
</dbReference>
<accession>A0AAW9NSS8</accession>
<dbReference type="SUPFAM" id="SSF55804">
    <property type="entry name" value="Phoshotransferase/anion transport protein"/>
    <property type="match status" value="1"/>
</dbReference>
<dbReference type="InterPro" id="IPR002178">
    <property type="entry name" value="PTS_EIIA_type-2_dom"/>
</dbReference>
<dbReference type="Gene3D" id="3.40.930.10">
    <property type="entry name" value="Mannitol-specific EII, Chain A"/>
    <property type="match status" value="1"/>
</dbReference>
<keyword evidence="7" id="KW-0598">Phosphotransferase system</keyword>
<keyword evidence="6" id="KW-0808">Transferase</keyword>
<organism evidence="13 14">
    <name type="scientific">Metasolibacillus meyeri</name>
    <dbReference type="NCBI Taxonomy" id="1071052"/>
    <lineage>
        <taxon>Bacteria</taxon>
        <taxon>Bacillati</taxon>
        <taxon>Bacillota</taxon>
        <taxon>Bacilli</taxon>
        <taxon>Bacillales</taxon>
        <taxon>Caryophanaceae</taxon>
        <taxon>Metasolibacillus</taxon>
    </lineage>
</organism>
<comment type="function">
    <text evidence="1">The phosphoenolpyruvate-dependent sugar phosphotransferase system (sugar PTS), a major carbohydrate active transport system, catalyzes the phosphorylation of incoming sugar substrates concomitantly with their translocation across the cell membrane. The enzyme II CmtAB PTS system is involved in D-mannitol transport.</text>
</comment>
<dbReference type="Pfam" id="PF00359">
    <property type="entry name" value="PTS_EIIA_2"/>
    <property type="match status" value="1"/>
</dbReference>
<evidence type="ECO:0000256" key="1">
    <source>
        <dbReference type="ARBA" id="ARBA00002434"/>
    </source>
</evidence>
<dbReference type="Proteomes" id="UP001344888">
    <property type="component" value="Unassembled WGS sequence"/>
</dbReference>
<dbReference type="EMBL" id="JARSFG010000003">
    <property type="protein sequence ID" value="MEC1177505.1"/>
    <property type="molecule type" value="Genomic_DNA"/>
</dbReference>
<keyword evidence="3" id="KW-0813">Transport</keyword>
<dbReference type="GO" id="GO:0016301">
    <property type="term" value="F:kinase activity"/>
    <property type="evidence" value="ECO:0007669"/>
    <property type="project" value="UniProtKB-KW"/>
</dbReference>
<evidence type="ECO:0000256" key="7">
    <source>
        <dbReference type="ARBA" id="ARBA00022683"/>
    </source>
</evidence>
<dbReference type="PROSITE" id="PS51094">
    <property type="entry name" value="PTS_EIIA_TYPE_2"/>
    <property type="match status" value="1"/>
</dbReference>
<evidence type="ECO:0000256" key="3">
    <source>
        <dbReference type="ARBA" id="ARBA00022448"/>
    </source>
</evidence>
<dbReference type="AlphaFoldDB" id="A0AAW9NSS8"/>
<evidence type="ECO:0000256" key="9">
    <source>
        <dbReference type="ARBA" id="ARBA00029908"/>
    </source>
</evidence>
<keyword evidence="8" id="KW-0418">Kinase</keyword>
<dbReference type="InterPro" id="IPR050893">
    <property type="entry name" value="Sugar_PTS"/>
</dbReference>
<proteinExistence type="predicted"/>
<dbReference type="CDD" id="cd00211">
    <property type="entry name" value="PTS_IIA_fru"/>
    <property type="match status" value="1"/>
</dbReference>
<evidence type="ECO:0000256" key="5">
    <source>
        <dbReference type="ARBA" id="ARBA00022597"/>
    </source>
</evidence>
<keyword evidence="5 13" id="KW-0762">Sugar transport</keyword>
<evidence type="ECO:0000256" key="10">
    <source>
        <dbReference type="ARBA" id="ARBA00030956"/>
    </source>
</evidence>
<evidence type="ECO:0000256" key="4">
    <source>
        <dbReference type="ARBA" id="ARBA00022553"/>
    </source>
</evidence>
<evidence type="ECO:0000256" key="2">
    <source>
        <dbReference type="ARBA" id="ARBA00014783"/>
    </source>
</evidence>
<comment type="caution">
    <text evidence="13">The sequence shown here is derived from an EMBL/GenBank/DDBJ whole genome shotgun (WGS) entry which is preliminary data.</text>
</comment>
<evidence type="ECO:0000256" key="6">
    <source>
        <dbReference type="ARBA" id="ARBA00022679"/>
    </source>
</evidence>